<accession>A0AAE0BRC6</accession>
<protein>
    <submittedName>
        <fullName evidence="1">Uncharacterized protein</fullName>
    </submittedName>
</protein>
<dbReference type="InterPro" id="IPR036514">
    <property type="entry name" value="SGNH_hydro_sf"/>
</dbReference>
<name>A0AAE0BRC6_9CHLO</name>
<dbReference type="Gene3D" id="3.40.50.1110">
    <property type="entry name" value="SGNH hydrolase"/>
    <property type="match status" value="1"/>
</dbReference>
<gene>
    <name evidence="1" type="ORF">CYMTET_49419</name>
</gene>
<dbReference type="SUPFAM" id="SSF52266">
    <property type="entry name" value="SGNH hydrolase"/>
    <property type="match status" value="1"/>
</dbReference>
<dbReference type="EMBL" id="LGRX02033556">
    <property type="protein sequence ID" value="KAK3240768.1"/>
    <property type="molecule type" value="Genomic_DNA"/>
</dbReference>
<reference evidence="1 2" key="1">
    <citation type="journal article" date="2015" name="Genome Biol. Evol.">
        <title>Comparative Genomics of a Bacterivorous Green Alga Reveals Evolutionary Causalities and Consequences of Phago-Mixotrophic Mode of Nutrition.</title>
        <authorList>
            <person name="Burns J.A."/>
            <person name="Paasch A."/>
            <person name="Narechania A."/>
            <person name="Kim E."/>
        </authorList>
    </citation>
    <scope>NUCLEOTIDE SEQUENCE [LARGE SCALE GENOMIC DNA]</scope>
    <source>
        <strain evidence="1 2">PLY_AMNH</strain>
    </source>
</reference>
<proteinExistence type="predicted"/>
<sequence length="152" mass="16705">MLHGVREWEADLDMLFIGDSLIDDMAGGTSSECNGRRVGHRCESQCARDSPACCVWVAPHRGCTSPPPALSEHFPDQIIAIHGIGGQQAWQIVKRVEMGELEHARPKVIGLLIGANDMCLGGEGCMAKKKERTNNPEELCVRYIMTIPRSHV</sequence>
<comment type="caution">
    <text evidence="1">The sequence shown here is derived from an EMBL/GenBank/DDBJ whole genome shotgun (WGS) entry which is preliminary data.</text>
</comment>
<keyword evidence="2" id="KW-1185">Reference proteome</keyword>
<dbReference type="Proteomes" id="UP001190700">
    <property type="component" value="Unassembled WGS sequence"/>
</dbReference>
<organism evidence="1 2">
    <name type="scientific">Cymbomonas tetramitiformis</name>
    <dbReference type="NCBI Taxonomy" id="36881"/>
    <lineage>
        <taxon>Eukaryota</taxon>
        <taxon>Viridiplantae</taxon>
        <taxon>Chlorophyta</taxon>
        <taxon>Pyramimonadophyceae</taxon>
        <taxon>Pyramimonadales</taxon>
        <taxon>Pyramimonadaceae</taxon>
        <taxon>Cymbomonas</taxon>
    </lineage>
</organism>
<evidence type="ECO:0000313" key="1">
    <source>
        <dbReference type="EMBL" id="KAK3240768.1"/>
    </source>
</evidence>
<dbReference type="AlphaFoldDB" id="A0AAE0BRC6"/>
<evidence type="ECO:0000313" key="2">
    <source>
        <dbReference type="Proteomes" id="UP001190700"/>
    </source>
</evidence>